<evidence type="ECO:0000313" key="2">
    <source>
        <dbReference type="Proteomes" id="UP001432322"/>
    </source>
</evidence>
<protein>
    <submittedName>
        <fullName evidence="1">Uncharacterized protein</fullName>
    </submittedName>
</protein>
<feature type="non-terminal residue" evidence="1">
    <location>
        <position position="1"/>
    </location>
</feature>
<sequence length="94" mass="10521">GWLALRNALGDRSGSGGSGLLLRHLQLQLNLDAGRVASWLTLRDALHGRSRWLISSDANGIAHGRTLRNALRSGNWGGRLRDLEIRGHRNRRWH</sequence>
<reference evidence="1" key="1">
    <citation type="submission" date="2023-10" db="EMBL/GenBank/DDBJ databases">
        <title>Genome assembly of Pristionchus species.</title>
        <authorList>
            <person name="Yoshida K."/>
            <person name="Sommer R.J."/>
        </authorList>
    </citation>
    <scope>NUCLEOTIDE SEQUENCE</scope>
    <source>
        <strain evidence="1">RS5133</strain>
    </source>
</reference>
<name>A0AAV5V6J7_9BILA</name>
<accession>A0AAV5V6J7</accession>
<dbReference type="Proteomes" id="UP001432322">
    <property type="component" value="Unassembled WGS sequence"/>
</dbReference>
<comment type="caution">
    <text evidence="1">The sequence shown here is derived from an EMBL/GenBank/DDBJ whole genome shotgun (WGS) entry which is preliminary data.</text>
</comment>
<gene>
    <name evidence="1" type="ORF">PFISCL1PPCAC_5452</name>
</gene>
<evidence type="ECO:0000313" key="1">
    <source>
        <dbReference type="EMBL" id="GMT14155.1"/>
    </source>
</evidence>
<proteinExistence type="predicted"/>
<keyword evidence="2" id="KW-1185">Reference proteome</keyword>
<feature type="non-terminal residue" evidence="1">
    <location>
        <position position="94"/>
    </location>
</feature>
<dbReference type="EMBL" id="BTSY01000002">
    <property type="protein sequence ID" value="GMT14155.1"/>
    <property type="molecule type" value="Genomic_DNA"/>
</dbReference>
<dbReference type="AlphaFoldDB" id="A0AAV5V6J7"/>
<organism evidence="1 2">
    <name type="scientific">Pristionchus fissidentatus</name>
    <dbReference type="NCBI Taxonomy" id="1538716"/>
    <lineage>
        <taxon>Eukaryota</taxon>
        <taxon>Metazoa</taxon>
        <taxon>Ecdysozoa</taxon>
        <taxon>Nematoda</taxon>
        <taxon>Chromadorea</taxon>
        <taxon>Rhabditida</taxon>
        <taxon>Rhabditina</taxon>
        <taxon>Diplogasteromorpha</taxon>
        <taxon>Diplogasteroidea</taxon>
        <taxon>Neodiplogasteridae</taxon>
        <taxon>Pristionchus</taxon>
    </lineage>
</organism>